<name>A0AAW2X4I2_9LAMI</name>
<accession>A0AAW2X4I2</accession>
<feature type="domain" description="Reverse transcriptase zinc-binding" evidence="1">
    <location>
        <begin position="361"/>
        <end position="430"/>
    </location>
</feature>
<dbReference type="PANTHER" id="PTHR33116:SF86">
    <property type="entry name" value="REVERSE TRANSCRIPTASE DOMAIN-CONTAINING PROTEIN"/>
    <property type="match status" value="1"/>
</dbReference>
<evidence type="ECO:0000313" key="2">
    <source>
        <dbReference type="EMBL" id="KAL0448798.1"/>
    </source>
</evidence>
<protein>
    <submittedName>
        <fullName evidence="2">Mitochondrial protein</fullName>
    </submittedName>
</protein>
<dbReference type="AlphaFoldDB" id="A0AAW2X4I2"/>
<dbReference type="Pfam" id="PF13966">
    <property type="entry name" value="zf-RVT"/>
    <property type="match status" value="1"/>
</dbReference>
<reference evidence="2" key="2">
    <citation type="journal article" date="2024" name="Plant">
        <title>Genomic evolution and insights into agronomic trait innovations of Sesamum species.</title>
        <authorList>
            <person name="Miao H."/>
            <person name="Wang L."/>
            <person name="Qu L."/>
            <person name="Liu H."/>
            <person name="Sun Y."/>
            <person name="Le M."/>
            <person name="Wang Q."/>
            <person name="Wei S."/>
            <person name="Zheng Y."/>
            <person name="Lin W."/>
            <person name="Duan Y."/>
            <person name="Cao H."/>
            <person name="Xiong S."/>
            <person name="Wang X."/>
            <person name="Wei L."/>
            <person name="Li C."/>
            <person name="Ma Q."/>
            <person name="Ju M."/>
            <person name="Zhao R."/>
            <person name="Li G."/>
            <person name="Mu C."/>
            <person name="Tian Q."/>
            <person name="Mei H."/>
            <person name="Zhang T."/>
            <person name="Gao T."/>
            <person name="Zhang H."/>
        </authorList>
    </citation>
    <scope>NUCLEOTIDE SEQUENCE</scope>
    <source>
        <strain evidence="2">KEN1</strain>
    </source>
</reference>
<sequence>MNESLSEPFSAAEDKRAIFGSDVTAAVLRILNDNVLLHKFNYTHVVLIPKCDSPDKSAFIPGRLITNNVLLAFELNHYLKTSTRSQDASVPLKLDMSKAYDRVEWPFLRGVLLRLGFQHRFVHLVMLLVSTISYSLTLNGEQFGYFRPERDIQQVGRNPAYEVYAKASGQIINFQKSSMMVSGCVREGRKQELASILGVTLVSRLDRYLDLPAVGGRSRGALFKYVKDGVWDWLESIAADFWLHNRGNRRIHQVSWYKLCHDLTKRGLGFRCLKEFNLALLAKQGWRILTRPEALISRVIKAKYFEHSTFWEASKGIRSSWTWRSILAARKLLHEGCEYAEPREGDTGGRWERRFHNSGRFTVRSAYRQAVAIRERTVPSSSNEGMNLGDGAGSLWSILWKSRVPPKVKVFMWRLCTESLPTLEKLARRNRYVD</sequence>
<proteinExistence type="predicted"/>
<comment type="caution">
    <text evidence="2">The sequence shown here is derived from an EMBL/GenBank/DDBJ whole genome shotgun (WGS) entry which is preliminary data.</text>
</comment>
<gene>
    <name evidence="2" type="ORF">Slati_1436200</name>
</gene>
<evidence type="ECO:0000259" key="1">
    <source>
        <dbReference type="Pfam" id="PF13966"/>
    </source>
</evidence>
<reference evidence="2" key="1">
    <citation type="submission" date="2020-06" db="EMBL/GenBank/DDBJ databases">
        <authorList>
            <person name="Li T."/>
            <person name="Hu X."/>
            <person name="Zhang T."/>
            <person name="Song X."/>
            <person name="Zhang H."/>
            <person name="Dai N."/>
            <person name="Sheng W."/>
            <person name="Hou X."/>
            <person name="Wei L."/>
        </authorList>
    </citation>
    <scope>NUCLEOTIDE SEQUENCE</scope>
    <source>
        <strain evidence="2">KEN1</strain>
        <tissue evidence="2">Leaf</tissue>
    </source>
</reference>
<dbReference type="InterPro" id="IPR026960">
    <property type="entry name" value="RVT-Znf"/>
</dbReference>
<organism evidence="2">
    <name type="scientific">Sesamum latifolium</name>
    <dbReference type="NCBI Taxonomy" id="2727402"/>
    <lineage>
        <taxon>Eukaryota</taxon>
        <taxon>Viridiplantae</taxon>
        <taxon>Streptophyta</taxon>
        <taxon>Embryophyta</taxon>
        <taxon>Tracheophyta</taxon>
        <taxon>Spermatophyta</taxon>
        <taxon>Magnoliopsida</taxon>
        <taxon>eudicotyledons</taxon>
        <taxon>Gunneridae</taxon>
        <taxon>Pentapetalae</taxon>
        <taxon>asterids</taxon>
        <taxon>lamiids</taxon>
        <taxon>Lamiales</taxon>
        <taxon>Pedaliaceae</taxon>
        <taxon>Sesamum</taxon>
    </lineage>
</organism>
<dbReference type="EMBL" id="JACGWN010000005">
    <property type="protein sequence ID" value="KAL0448798.1"/>
    <property type="molecule type" value="Genomic_DNA"/>
</dbReference>
<dbReference type="PANTHER" id="PTHR33116">
    <property type="entry name" value="REVERSE TRANSCRIPTASE ZINC-BINDING DOMAIN-CONTAINING PROTEIN-RELATED-RELATED"/>
    <property type="match status" value="1"/>
</dbReference>